<dbReference type="GO" id="GO:0005874">
    <property type="term" value="C:microtubule"/>
    <property type="evidence" value="ECO:0007669"/>
    <property type="project" value="UniProtKB-KW"/>
</dbReference>
<protein>
    <recommendedName>
        <fullName evidence="1">Dynein light chain</fullName>
    </recommendedName>
</protein>
<dbReference type="InterPro" id="IPR001372">
    <property type="entry name" value="Dynein_light_chain_typ-1/2"/>
</dbReference>
<dbReference type="GO" id="GO:0045505">
    <property type="term" value="F:dynein intermediate chain binding"/>
    <property type="evidence" value="ECO:0007669"/>
    <property type="project" value="TreeGrafter"/>
</dbReference>
<comment type="similarity">
    <text evidence="1">Belongs to the dynein light chain family.</text>
</comment>
<evidence type="ECO:0000256" key="1">
    <source>
        <dbReference type="RuleBase" id="RU365010"/>
    </source>
</evidence>
<keyword evidence="1" id="KW-0493">Microtubule</keyword>
<name>A0A8C6G163_MOSMO</name>
<evidence type="ECO:0000313" key="2">
    <source>
        <dbReference type="Ensembl" id="ENSMMSP00000032009.1"/>
    </source>
</evidence>
<dbReference type="SMART" id="SM01375">
    <property type="entry name" value="Dynein_light"/>
    <property type="match status" value="1"/>
</dbReference>
<organism evidence="2 3">
    <name type="scientific">Moschus moschiferus</name>
    <name type="common">Siberian musk deer</name>
    <name type="synonym">Moschus sibiricus</name>
    <dbReference type="NCBI Taxonomy" id="68415"/>
    <lineage>
        <taxon>Eukaryota</taxon>
        <taxon>Metazoa</taxon>
        <taxon>Chordata</taxon>
        <taxon>Craniata</taxon>
        <taxon>Vertebrata</taxon>
        <taxon>Euteleostomi</taxon>
        <taxon>Mammalia</taxon>
        <taxon>Eutheria</taxon>
        <taxon>Laurasiatheria</taxon>
        <taxon>Artiodactyla</taxon>
        <taxon>Ruminantia</taxon>
        <taxon>Pecora</taxon>
        <taxon>Moschidae</taxon>
        <taxon>Moschus</taxon>
    </lineage>
</organism>
<dbReference type="GO" id="GO:0005868">
    <property type="term" value="C:cytoplasmic dynein complex"/>
    <property type="evidence" value="ECO:0007669"/>
    <property type="project" value="TreeGrafter"/>
</dbReference>
<proteinExistence type="inferred from homology"/>
<reference evidence="2" key="2">
    <citation type="submission" date="2025-09" db="UniProtKB">
        <authorList>
            <consortium name="Ensembl"/>
        </authorList>
    </citation>
    <scope>IDENTIFICATION</scope>
</reference>
<keyword evidence="1" id="KW-0243">Dynein</keyword>
<dbReference type="AlphaFoldDB" id="A0A8C6G163"/>
<keyword evidence="1" id="KW-0963">Cytoplasm</keyword>
<accession>A0A8C6G163</accession>
<sequence>MCDRKAEIKNADMSEEMQQDLAECATQALEKYNIEKDTVAHIKKEFNKKHNPTWHFAFLPILLLLCMEEYYSEVHVEKCMAEKLLD</sequence>
<keyword evidence="1" id="KW-0206">Cytoskeleton</keyword>
<dbReference type="GO" id="GO:0044458">
    <property type="term" value="P:motile cilium assembly"/>
    <property type="evidence" value="ECO:0007669"/>
    <property type="project" value="TreeGrafter"/>
</dbReference>
<dbReference type="InterPro" id="IPR037177">
    <property type="entry name" value="DLC_sf"/>
</dbReference>
<evidence type="ECO:0000313" key="3">
    <source>
        <dbReference type="Proteomes" id="UP000694544"/>
    </source>
</evidence>
<dbReference type="PANTHER" id="PTHR11886:SF91">
    <property type="entry name" value="DYNEIN LIGHT CHAIN 1, CYTOPLASMIC"/>
    <property type="match status" value="1"/>
</dbReference>
<dbReference type="Ensembl" id="ENSMMST00000035169.1">
    <property type="protein sequence ID" value="ENSMMSP00000032009.1"/>
    <property type="gene ID" value="ENSMMSG00000023738.1"/>
</dbReference>
<dbReference type="GO" id="GO:0005929">
    <property type="term" value="C:cilium"/>
    <property type="evidence" value="ECO:0007669"/>
    <property type="project" value="GOC"/>
</dbReference>
<dbReference type="GeneTree" id="ENSGT00390000000378"/>
<dbReference type="Proteomes" id="UP000694544">
    <property type="component" value="Unplaced"/>
</dbReference>
<dbReference type="SUPFAM" id="SSF54648">
    <property type="entry name" value="DLC"/>
    <property type="match status" value="1"/>
</dbReference>
<comment type="subcellular location">
    <subcellularLocation>
        <location evidence="1">Cytoplasm</location>
        <location evidence="1">Cytoskeleton</location>
    </subcellularLocation>
</comment>
<keyword evidence="1" id="KW-0505">Motor protein</keyword>
<dbReference type="PANTHER" id="PTHR11886">
    <property type="entry name" value="DYNEIN LIGHT CHAIN"/>
    <property type="match status" value="1"/>
</dbReference>
<dbReference type="Pfam" id="PF01221">
    <property type="entry name" value="Dynein_light"/>
    <property type="match status" value="1"/>
</dbReference>
<dbReference type="Gene3D" id="3.30.740.10">
    <property type="entry name" value="Protein Inhibitor Of Neuronal Nitric Oxide Synthase"/>
    <property type="match status" value="1"/>
</dbReference>
<keyword evidence="3" id="KW-1185">Reference proteome</keyword>
<dbReference type="GO" id="GO:0035721">
    <property type="term" value="P:intraciliary retrograde transport"/>
    <property type="evidence" value="ECO:0007669"/>
    <property type="project" value="TreeGrafter"/>
</dbReference>
<reference evidence="2" key="1">
    <citation type="submission" date="2025-08" db="UniProtKB">
        <authorList>
            <consortium name="Ensembl"/>
        </authorList>
    </citation>
    <scope>IDENTIFICATION</scope>
</reference>